<evidence type="ECO:0000313" key="15">
    <source>
        <dbReference type="Proteomes" id="UP000824109"/>
    </source>
</evidence>
<evidence type="ECO:0000256" key="12">
    <source>
        <dbReference type="ARBA" id="ARBA00023447"/>
    </source>
</evidence>
<evidence type="ECO:0000256" key="1">
    <source>
        <dbReference type="ARBA" id="ARBA00001946"/>
    </source>
</evidence>
<dbReference type="GO" id="GO:0003676">
    <property type="term" value="F:nucleic acid binding"/>
    <property type="evidence" value="ECO:0007669"/>
    <property type="project" value="InterPro"/>
</dbReference>
<reference evidence="14" key="1">
    <citation type="submission" date="2020-10" db="EMBL/GenBank/DDBJ databases">
        <authorList>
            <person name="Gilroy R."/>
        </authorList>
    </citation>
    <scope>NUCLEOTIDE SEQUENCE</scope>
    <source>
        <strain evidence="14">USAMLcec3-3695</strain>
    </source>
</reference>
<comment type="cofactor">
    <cofactor evidence="1">
        <name>Mg(2+)</name>
        <dbReference type="ChEBI" id="CHEBI:18420"/>
    </cofactor>
</comment>
<dbReference type="GO" id="GO:0005737">
    <property type="term" value="C:cytoplasm"/>
    <property type="evidence" value="ECO:0007669"/>
    <property type="project" value="UniProtKB-SubCell"/>
</dbReference>
<comment type="similarity">
    <text evidence="12">Belongs to the RecU family.</text>
</comment>
<evidence type="ECO:0000256" key="7">
    <source>
        <dbReference type="ARBA" id="ARBA00022763"/>
    </source>
</evidence>
<evidence type="ECO:0000256" key="2">
    <source>
        <dbReference type="ARBA" id="ARBA00004496"/>
    </source>
</evidence>
<accession>A0A9D1SE23</accession>
<dbReference type="GO" id="GO:0016787">
    <property type="term" value="F:hydrolase activity"/>
    <property type="evidence" value="ECO:0007669"/>
    <property type="project" value="UniProtKB-KW"/>
</dbReference>
<comment type="caution">
    <text evidence="14">The sequence shown here is derived from an EMBL/GenBank/DDBJ whole genome shotgun (WGS) entry which is preliminary data.</text>
</comment>
<organism evidence="14 15">
    <name type="scientific">Candidatus Ornithomonoglobus merdipullorum</name>
    <dbReference type="NCBI Taxonomy" id="2840895"/>
    <lineage>
        <taxon>Bacteria</taxon>
        <taxon>Bacillati</taxon>
        <taxon>Bacillota</taxon>
        <taxon>Clostridia</taxon>
        <taxon>Candidatus Ornithomonoglobus</taxon>
    </lineage>
</organism>
<keyword evidence="11" id="KW-0234">DNA repair</keyword>
<dbReference type="GO" id="GO:0006310">
    <property type="term" value="P:DNA recombination"/>
    <property type="evidence" value="ECO:0007669"/>
    <property type="project" value="UniProtKB-KW"/>
</dbReference>
<dbReference type="GO" id="GO:0046872">
    <property type="term" value="F:metal ion binding"/>
    <property type="evidence" value="ECO:0007669"/>
    <property type="project" value="UniProtKB-KW"/>
</dbReference>
<dbReference type="Pfam" id="PF03838">
    <property type="entry name" value="RecU"/>
    <property type="match status" value="1"/>
</dbReference>
<evidence type="ECO:0000256" key="6">
    <source>
        <dbReference type="ARBA" id="ARBA00022759"/>
    </source>
</evidence>
<keyword evidence="8" id="KW-0378">Hydrolase</keyword>
<gene>
    <name evidence="14" type="ORF">IAA61_00195</name>
</gene>
<dbReference type="InterPro" id="IPR004612">
    <property type="entry name" value="Resolv_RecU"/>
</dbReference>
<evidence type="ECO:0000256" key="5">
    <source>
        <dbReference type="ARBA" id="ARBA00022723"/>
    </source>
</evidence>
<dbReference type="Proteomes" id="UP000824109">
    <property type="component" value="Unassembled WGS sequence"/>
</dbReference>
<keyword evidence="5" id="KW-0479">Metal-binding</keyword>
<dbReference type="AlphaFoldDB" id="A0A9D1SE23"/>
<evidence type="ECO:0000256" key="13">
    <source>
        <dbReference type="ARBA" id="ARBA00029523"/>
    </source>
</evidence>
<sequence>METRYRNRCNSDRGRAFENLLAKGCRYYAGRGNAIINKVYEPYGVKNILRDGRFIGVWKDRAEPDFKGVMKGGRAIVFEAKSTHKSRMQRDKLTDRQMSWLETQHEIGALSFVCIDIRGKFFTIPWQIWRDMKKIFGKKFLMPGDISEYEVIYDGSVRFLEYTNGKLITAEGVIDNG</sequence>
<dbReference type="InterPro" id="IPR011856">
    <property type="entry name" value="tRNA_endonuc-like_dom_sf"/>
</dbReference>
<evidence type="ECO:0000256" key="9">
    <source>
        <dbReference type="ARBA" id="ARBA00022842"/>
    </source>
</evidence>
<evidence type="ECO:0000313" key="14">
    <source>
        <dbReference type="EMBL" id="HIU56212.1"/>
    </source>
</evidence>
<keyword evidence="4" id="KW-0540">Nuclease</keyword>
<evidence type="ECO:0000256" key="8">
    <source>
        <dbReference type="ARBA" id="ARBA00022801"/>
    </source>
</evidence>
<dbReference type="InterPro" id="IPR011335">
    <property type="entry name" value="Restrct_endonuc-II-like"/>
</dbReference>
<reference evidence="14" key="2">
    <citation type="journal article" date="2021" name="PeerJ">
        <title>Extensive microbial diversity within the chicken gut microbiome revealed by metagenomics and culture.</title>
        <authorList>
            <person name="Gilroy R."/>
            <person name="Ravi A."/>
            <person name="Getino M."/>
            <person name="Pursley I."/>
            <person name="Horton D.L."/>
            <person name="Alikhan N.F."/>
            <person name="Baker D."/>
            <person name="Gharbi K."/>
            <person name="Hall N."/>
            <person name="Watson M."/>
            <person name="Adriaenssens E.M."/>
            <person name="Foster-Nyarko E."/>
            <person name="Jarju S."/>
            <person name="Secka A."/>
            <person name="Antonio M."/>
            <person name="Oren A."/>
            <person name="Chaudhuri R.R."/>
            <person name="La Ragione R."/>
            <person name="Hildebrand F."/>
            <person name="Pallen M.J."/>
        </authorList>
    </citation>
    <scope>NUCLEOTIDE SEQUENCE</scope>
    <source>
        <strain evidence="14">USAMLcec3-3695</strain>
    </source>
</reference>
<keyword evidence="9" id="KW-0460">Magnesium</keyword>
<dbReference type="GO" id="GO:0006281">
    <property type="term" value="P:DNA repair"/>
    <property type="evidence" value="ECO:0007669"/>
    <property type="project" value="UniProtKB-KW"/>
</dbReference>
<proteinExistence type="inferred from homology"/>
<protein>
    <recommendedName>
        <fullName evidence="13">Holliday junction resolvase RecU</fullName>
    </recommendedName>
</protein>
<name>A0A9D1SE23_9FIRM</name>
<dbReference type="SUPFAM" id="SSF52980">
    <property type="entry name" value="Restriction endonuclease-like"/>
    <property type="match status" value="1"/>
</dbReference>
<keyword evidence="10" id="KW-0233">DNA recombination</keyword>
<keyword evidence="3" id="KW-0963">Cytoplasm</keyword>
<keyword evidence="6" id="KW-0255">Endonuclease</keyword>
<keyword evidence="7" id="KW-0227">DNA damage</keyword>
<evidence type="ECO:0000256" key="4">
    <source>
        <dbReference type="ARBA" id="ARBA00022722"/>
    </source>
</evidence>
<evidence type="ECO:0000256" key="3">
    <source>
        <dbReference type="ARBA" id="ARBA00022490"/>
    </source>
</evidence>
<comment type="subcellular location">
    <subcellularLocation>
        <location evidence="2">Cytoplasm</location>
    </subcellularLocation>
</comment>
<dbReference type="GO" id="GO:0004519">
    <property type="term" value="F:endonuclease activity"/>
    <property type="evidence" value="ECO:0007669"/>
    <property type="project" value="UniProtKB-KW"/>
</dbReference>
<evidence type="ECO:0000256" key="10">
    <source>
        <dbReference type="ARBA" id="ARBA00023172"/>
    </source>
</evidence>
<dbReference type="EMBL" id="DVNB01000002">
    <property type="protein sequence ID" value="HIU56212.1"/>
    <property type="molecule type" value="Genomic_DNA"/>
</dbReference>
<evidence type="ECO:0000256" key="11">
    <source>
        <dbReference type="ARBA" id="ARBA00023204"/>
    </source>
</evidence>
<dbReference type="Gene3D" id="3.40.1350.10">
    <property type="match status" value="1"/>
</dbReference>